<sequence length="108" mass="11249">MGAWLARYVADPVDEPGDTLVGLAVDGKTMRGSRTDGTAVHLLAAALHACQAVIAQRQIAAKSNEISAFAPLLNQIDLRGVVVNADAMHTQRAHASTSSPLAATTSWS</sequence>
<reference evidence="1" key="2">
    <citation type="submission" date="2020-09" db="EMBL/GenBank/DDBJ databases">
        <authorList>
            <person name="Sun Q."/>
            <person name="Ohkuma M."/>
        </authorList>
    </citation>
    <scope>NUCLEOTIDE SEQUENCE</scope>
    <source>
        <strain evidence="1">JCM 4714</strain>
    </source>
</reference>
<name>A0A918YSD9_9ACTN</name>
<accession>A0A918YSD9</accession>
<evidence type="ECO:0000313" key="2">
    <source>
        <dbReference type="Proteomes" id="UP000655443"/>
    </source>
</evidence>
<evidence type="ECO:0000313" key="1">
    <source>
        <dbReference type="EMBL" id="GHE14070.1"/>
    </source>
</evidence>
<keyword evidence="2" id="KW-1185">Reference proteome</keyword>
<dbReference type="AlphaFoldDB" id="A0A918YSD9"/>
<dbReference type="PANTHER" id="PTHR30298">
    <property type="entry name" value="H REPEAT-ASSOCIATED PREDICTED TRANSPOSASE"/>
    <property type="match status" value="1"/>
</dbReference>
<dbReference type="PANTHER" id="PTHR30298:SF0">
    <property type="entry name" value="PROTEIN YBFL-RELATED"/>
    <property type="match status" value="1"/>
</dbReference>
<gene>
    <name evidence="1" type="ORF">GCM10010339_83430</name>
</gene>
<dbReference type="EMBL" id="BMVG01000046">
    <property type="protein sequence ID" value="GHE14070.1"/>
    <property type="molecule type" value="Genomic_DNA"/>
</dbReference>
<comment type="caution">
    <text evidence="1">The sequence shown here is derived from an EMBL/GenBank/DDBJ whole genome shotgun (WGS) entry which is preliminary data.</text>
</comment>
<evidence type="ECO:0008006" key="3">
    <source>
        <dbReference type="Google" id="ProtNLM"/>
    </source>
</evidence>
<organism evidence="1 2">
    <name type="scientific">Streptomyces alanosinicus</name>
    <dbReference type="NCBI Taxonomy" id="68171"/>
    <lineage>
        <taxon>Bacteria</taxon>
        <taxon>Bacillati</taxon>
        <taxon>Actinomycetota</taxon>
        <taxon>Actinomycetes</taxon>
        <taxon>Kitasatosporales</taxon>
        <taxon>Streptomycetaceae</taxon>
        <taxon>Streptomyces</taxon>
    </lineage>
</organism>
<protein>
    <recommendedName>
        <fullName evidence="3">ISAs1 family transposase</fullName>
    </recommendedName>
</protein>
<dbReference type="Proteomes" id="UP000655443">
    <property type="component" value="Unassembled WGS sequence"/>
</dbReference>
<reference evidence="1" key="1">
    <citation type="journal article" date="2014" name="Int. J. Syst. Evol. Microbiol.">
        <title>Complete genome sequence of Corynebacterium casei LMG S-19264T (=DSM 44701T), isolated from a smear-ripened cheese.</title>
        <authorList>
            <consortium name="US DOE Joint Genome Institute (JGI-PGF)"/>
            <person name="Walter F."/>
            <person name="Albersmeier A."/>
            <person name="Kalinowski J."/>
            <person name="Ruckert C."/>
        </authorList>
    </citation>
    <scope>NUCLEOTIDE SEQUENCE</scope>
    <source>
        <strain evidence="1">JCM 4714</strain>
    </source>
</reference>
<dbReference type="InterPro" id="IPR051698">
    <property type="entry name" value="Transposase_11-like"/>
</dbReference>
<proteinExistence type="predicted"/>